<dbReference type="OrthoDB" id="8625101at2759"/>
<proteinExistence type="predicted"/>
<sequence length="83" mass="9390">MDDNICYSLQLMVVPTQSMVMAPGGGFFSVQRVKYPVQTFFFFNEMGGSSLNEISTRTPVMAMPFTWTSRPLSRDTSFITFGR</sequence>
<reference evidence="1 2" key="1">
    <citation type="submission" date="2020-08" db="EMBL/GenBank/DDBJ databases">
        <authorList>
            <person name="Koutsovoulos G."/>
            <person name="Danchin GJ E."/>
        </authorList>
    </citation>
    <scope>NUCLEOTIDE SEQUENCE [LARGE SCALE GENOMIC DNA]</scope>
</reference>
<name>A0A6V7Y7X6_MELEN</name>
<accession>A0A6V7Y7X6</accession>
<dbReference type="Proteomes" id="UP000580250">
    <property type="component" value="Unassembled WGS sequence"/>
</dbReference>
<evidence type="ECO:0000313" key="1">
    <source>
        <dbReference type="EMBL" id="CAD2206817.1"/>
    </source>
</evidence>
<evidence type="ECO:0000313" key="2">
    <source>
        <dbReference type="Proteomes" id="UP000580250"/>
    </source>
</evidence>
<protein>
    <submittedName>
        <fullName evidence="1">Uncharacterized protein</fullName>
    </submittedName>
</protein>
<dbReference type="AlphaFoldDB" id="A0A6V7Y7X6"/>
<dbReference type="EMBL" id="CAJEWN010003190">
    <property type="protein sequence ID" value="CAD2206817.1"/>
    <property type="molecule type" value="Genomic_DNA"/>
</dbReference>
<gene>
    <name evidence="1" type="ORF">MENT_LOCUS60712</name>
</gene>
<organism evidence="1 2">
    <name type="scientific">Meloidogyne enterolobii</name>
    <name type="common">Root-knot nematode worm</name>
    <name type="synonym">Meloidogyne mayaguensis</name>
    <dbReference type="NCBI Taxonomy" id="390850"/>
    <lineage>
        <taxon>Eukaryota</taxon>
        <taxon>Metazoa</taxon>
        <taxon>Ecdysozoa</taxon>
        <taxon>Nematoda</taxon>
        <taxon>Chromadorea</taxon>
        <taxon>Rhabditida</taxon>
        <taxon>Tylenchina</taxon>
        <taxon>Tylenchomorpha</taxon>
        <taxon>Tylenchoidea</taxon>
        <taxon>Meloidogynidae</taxon>
        <taxon>Meloidogyninae</taxon>
        <taxon>Meloidogyne</taxon>
    </lineage>
</organism>
<comment type="caution">
    <text evidence="1">The sequence shown here is derived from an EMBL/GenBank/DDBJ whole genome shotgun (WGS) entry which is preliminary data.</text>
</comment>